<evidence type="ECO:0000256" key="6">
    <source>
        <dbReference type="ARBA" id="ARBA00022519"/>
    </source>
</evidence>
<evidence type="ECO:0000256" key="3">
    <source>
        <dbReference type="ARBA" id="ARBA00021539"/>
    </source>
</evidence>
<keyword evidence="5" id="KW-0488">Methylation</keyword>
<name>A0A944M9Q1_9GAMM</name>
<dbReference type="PROSITE" id="PS00409">
    <property type="entry name" value="PROKAR_NTER_METHYL"/>
    <property type="match status" value="1"/>
</dbReference>
<evidence type="ECO:0000256" key="2">
    <source>
        <dbReference type="ARBA" id="ARBA00011084"/>
    </source>
</evidence>
<proteinExistence type="inferred from homology"/>
<dbReference type="InterPro" id="IPR010055">
    <property type="entry name" value="T2SS_protein-GspJ"/>
</dbReference>
<dbReference type="Gene3D" id="2.10.70.20">
    <property type="entry name" value="gspk-gspi-gspj complex like domains"/>
    <property type="match status" value="1"/>
</dbReference>
<protein>
    <recommendedName>
        <fullName evidence="3">Type II secretion system protein J</fullName>
    </recommendedName>
</protein>
<reference evidence="11 12" key="1">
    <citation type="submission" date="2021-05" db="EMBL/GenBank/DDBJ databases">
        <title>Genetic and Functional Diversity in Clade A Lucinid endosymbionts from the Bahamas.</title>
        <authorList>
            <person name="Giani N.M."/>
            <person name="Engel A.S."/>
            <person name="Campbell B.J."/>
        </authorList>
    </citation>
    <scope>NUCLEOTIDE SEQUENCE [LARGE SCALE GENOMIC DNA]</scope>
    <source>
        <strain evidence="11">LUC16012Gg_MoonRockCtena</strain>
    </source>
</reference>
<evidence type="ECO:0000256" key="1">
    <source>
        <dbReference type="ARBA" id="ARBA00004377"/>
    </source>
</evidence>
<dbReference type="Proteomes" id="UP000770889">
    <property type="component" value="Unassembled WGS sequence"/>
</dbReference>
<dbReference type="InterPro" id="IPR051621">
    <property type="entry name" value="T2SS_protein_J"/>
</dbReference>
<comment type="similarity">
    <text evidence="2">Belongs to the GSP J family.</text>
</comment>
<dbReference type="NCBIfam" id="TIGR01711">
    <property type="entry name" value="gspJ"/>
    <property type="match status" value="1"/>
</dbReference>
<evidence type="ECO:0000256" key="7">
    <source>
        <dbReference type="ARBA" id="ARBA00022692"/>
    </source>
</evidence>
<dbReference type="AlphaFoldDB" id="A0A944M9Q1"/>
<sequence length="213" mass="24246">MPNRRHISGGFTLLELLIAITIFAILATFVYAGLKVILDTEHQTSLYSQRISKLQLGLNLMQRDIEQVVGRPVRDEYGDQQPALKSGGLSGTLLELTRGGFSNPMQLSRSNLQRVGYSLEENTLYRLTWPSLDRSRESEPHRQILVTEITSLELVFYDEKLQQKREWPPRTTGNEELDPAALPVSIELKMELKDWGVIRRLFRAARTIPVVTG</sequence>
<organism evidence="11 12">
    <name type="scientific">Candidatus Thiodiazotropha taylori</name>
    <dbReference type="NCBI Taxonomy" id="2792791"/>
    <lineage>
        <taxon>Bacteria</taxon>
        <taxon>Pseudomonadati</taxon>
        <taxon>Pseudomonadota</taxon>
        <taxon>Gammaproteobacteria</taxon>
        <taxon>Chromatiales</taxon>
        <taxon>Sedimenticolaceae</taxon>
        <taxon>Candidatus Thiodiazotropha</taxon>
    </lineage>
</organism>
<keyword evidence="4" id="KW-1003">Cell membrane</keyword>
<dbReference type="SUPFAM" id="SSF54523">
    <property type="entry name" value="Pili subunits"/>
    <property type="match status" value="2"/>
</dbReference>
<dbReference type="Gene3D" id="3.10.610.10">
    <property type="entry name" value="GSPII I/J protein-like"/>
    <property type="match status" value="1"/>
</dbReference>
<keyword evidence="6" id="KW-0997">Cell inner membrane</keyword>
<feature type="transmembrane region" description="Helical" evidence="10">
    <location>
        <begin position="12"/>
        <end position="34"/>
    </location>
</feature>
<accession>A0A944M9Q1</accession>
<evidence type="ECO:0000256" key="9">
    <source>
        <dbReference type="ARBA" id="ARBA00023136"/>
    </source>
</evidence>
<comment type="subcellular location">
    <subcellularLocation>
        <location evidence="1">Cell inner membrane</location>
        <topology evidence="1">Single-pass membrane protein</topology>
    </subcellularLocation>
</comment>
<keyword evidence="7 10" id="KW-0812">Transmembrane</keyword>
<dbReference type="Pfam" id="PF11612">
    <property type="entry name" value="T2SSJ"/>
    <property type="match status" value="1"/>
</dbReference>
<dbReference type="NCBIfam" id="TIGR02532">
    <property type="entry name" value="IV_pilin_GFxxxE"/>
    <property type="match status" value="1"/>
</dbReference>
<dbReference type="EMBL" id="JAHHGM010000008">
    <property type="protein sequence ID" value="MBT2989392.1"/>
    <property type="molecule type" value="Genomic_DNA"/>
</dbReference>
<dbReference type="InterPro" id="IPR045584">
    <property type="entry name" value="Pilin-like"/>
</dbReference>
<dbReference type="GO" id="GO:0015627">
    <property type="term" value="C:type II protein secretion system complex"/>
    <property type="evidence" value="ECO:0007669"/>
    <property type="project" value="InterPro"/>
</dbReference>
<dbReference type="InterPro" id="IPR012902">
    <property type="entry name" value="N_methyl_site"/>
</dbReference>
<keyword evidence="8 10" id="KW-1133">Transmembrane helix</keyword>
<evidence type="ECO:0000256" key="4">
    <source>
        <dbReference type="ARBA" id="ARBA00022475"/>
    </source>
</evidence>
<evidence type="ECO:0000256" key="10">
    <source>
        <dbReference type="SAM" id="Phobius"/>
    </source>
</evidence>
<comment type="caution">
    <text evidence="11">The sequence shown here is derived from an EMBL/GenBank/DDBJ whole genome shotgun (WGS) entry which is preliminary data.</text>
</comment>
<dbReference type="Pfam" id="PF07963">
    <property type="entry name" value="N_methyl"/>
    <property type="match status" value="1"/>
</dbReference>
<evidence type="ECO:0000313" key="11">
    <source>
        <dbReference type="EMBL" id="MBT2989392.1"/>
    </source>
</evidence>
<dbReference type="GO" id="GO:0005886">
    <property type="term" value="C:plasma membrane"/>
    <property type="evidence" value="ECO:0007669"/>
    <property type="project" value="UniProtKB-SubCell"/>
</dbReference>
<dbReference type="PANTHER" id="PTHR39583">
    <property type="entry name" value="TYPE II SECRETION SYSTEM PROTEIN J-RELATED"/>
    <property type="match status" value="1"/>
</dbReference>
<evidence type="ECO:0000313" key="12">
    <source>
        <dbReference type="Proteomes" id="UP000770889"/>
    </source>
</evidence>
<dbReference type="PANTHER" id="PTHR39583:SF2">
    <property type="entry name" value="TYPE II SECRETION SYSTEM PROTEIN J"/>
    <property type="match status" value="1"/>
</dbReference>
<evidence type="ECO:0000256" key="8">
    <source>
        <dbReference type="ARBA" id="ARBA00022989"/>
    </source>
</evidence>
<keyword evidence="9 10" id="KW-0472">Membrane</keyword>
<gene>
    <name evidence="11" type="primary">gspJ</name>
    <name evidence="11" type="ORF">KME65_10560</name>
</gene>
<dbReference type="GO" id="GO:0015628">
    <property type="term" value="P:protein secretion by the type II secretion system"/>
    <property type="evidence" value="ECO:0007669"/>
    <property type="project" value="InterPro"/>
</dbReference>
<evidence type="ECO:0000256" key="5">
    <source>
        <dbReference type="ARBA" id="ARBA00022481"/>
    </source>
</evidence>